<organism evidence="1 2">
    <name type="scientific">Mytilus coruscus</name>
    <name type="common">Sea mussel</name>
    <dbReference type="NCBI Taxonomy" id="42192"/>
    <lineage>
        <taxon>Eukaryota</taxon>
        <taxon>Metazoa</taxon>
        <taxon>Spiralia</taxon>
        <taxon>Lophotrochozoa</taxon>
        <taxon>Mollusca</taxon>
        <taxon>Bivalvia</taxon>
        <taxon>Autobranchia</taxon>
        <taxon>Pteriomorphia</taxon>
        <taxon>Mytilida</taxon>
        <taxon>Mytiloidea</taxon>
        <taxon>Mytilidae</taxon>
        <taxon>Mytilinae</taxon>
        <taxon>Mytilus</taxon>
    </lineage>
</organism>
<reference evidence="1 2" key="1">
    <citation type="submission" date="2020-06" db="EMBL/GenBank/DDBJ databases">
        <authorList>
            <person name="Li R."/>
            <person name="Bekaert M."/>
        </authorList>
    </citation>
    <scope>NUCLEOTIDE SEQUENCE [LARGE SCALE GENOMIC DNA]</scope>
    <source>
        <strain evidence="2">wild</strain>
    </source>
</reference>
<protein>
    <recommendedName>
        <fullName evidence="3">CCHC-type domain-containing protein</fullName>
    </recommendedName>
</protein>
<dbReference type="Proteomes" id="UP000507470">
    <property type="component" value="Unassembled WGS sequence"/>
</dbReference>
<evidence type="ECO:0000313" key="2">
    <source>
        <dbReference type="Proteomes" id="UP000507470"/>
    </source>
</evidence>
<dbReference type="Gene3D" id="4.10.60.10">
    <property type="entry name" value="Zinc finger, CCHC-type"/>
    <property type="match status" value="1"/>
</dbReference>
<gene>
    <name evidence="1" type="ORF">MCOR_18206</name>
</gene>
<dbReference type="AlphaFoldDB" id="A0A6J8BEJ0"/>
<evidence type="ECO:0008006" key="3">
    <source>
        <dbReference type="Google" id="ProtNLM"/>
    </source>
</evidence>
<keyword evidence="2" id="KW-1185">Reference proteome</keyword>
<dbReference type="EMBL" id="CACVKT020003209">
    <property type="protein sequence ID" value="CAC5382368.1"/>
    <property type="molecule type" value="Genomic_DNA"/>
</dbReference>
<evidence type="ECO:0000313" key="1">
    <source>
        <dbReference type="EMBL" id="CAC5382368.1"/>
    </source>
</evidence>
<proteinExistence type="predicted"/>
<sequence>MKTETKIKRDGKINRLLCNTCEQDGHASKNCLKTQIPFGGNKDISKNIGCTVYGQYDHTDFDCNYSSNKNQTVERFGFDTKKRFWGEGFPSTNENNTKEHERENWNNEFVGDQQNIDQLLSENINKHIIQEHEKSISTEDPLFIENDLNIGQDIQIQNDESNTNEIETTNKN</sequence>
<accession>A0A6J8BEJ0</accession>
<name>A0A6J8BEJ0_MYTCO</name>